<dbReference type="InParanoid" id="D6TMI8"/>
<feature type="domain" description="OmpR/PhoB-type" evidence="2">
    <location>
        <begin position="448"/>
        <end position="521"/>
    </location>
</feature>
<name>D6TMI8_KTERA</name>
<protein>
    <submittedName>
        <fullName evidence="3">Response regulator receiver protein</fullName>
    </submittedName>
</protein>
<proteinExistence type="predicted"/>
<accession>D6TMI8</accession>
<dbReference type="SMART" id="SM00862">
    <property type="entry name" value="Trans_reg_C"/>
    <property type="match status" value="1"/>
</dbReference>
<evidence type="ECO:0000313" key="4">
    <source>
        <dbReference type="Proteomes" id="UP000004508"/>
    </source>
</evidence>
<evidence type="ECO:0000259" key="2">
    <source>
        <dbReference type="SMART" id="SM00862"/>
    </source>
</evidence>
<dbReference type="GO" id="GO:0006355">
    <property type="term" value="P:regulation of DNA-templated transcription"/>
    <property type="evidence" value="ECO:0007669"/>
    <property type="project" value="InterPro"/>
</dbReference>
<dbReference type="InterPro" id="IPR027417">
    <property type="entry name" value="P-loop_NTPase"/>
</dbReference>
<dbReference type="GO" id="GO:0000160">
    <property type="term" value="P:phosphorelay signal transduction system"/>
    <property type="evidence" value="ECO:0007669"/>
    <property type="project" value="InterPro"/>
</dbReference>
<dbReference type="SUPFAM" id="SSF46894">
    <property type="entry name" value="C-terminal effector domain of the bipartite response regulators"/>
    <property type="match status" value="1"/>
</dbReference>
<keyword evidence="1" id="KW-0238">DNA-binding</keyword>
<dbReference type="Proteomes" id="UP000004508">
    <property type="component" value="Unassembled WGS sequence"/>
</dbReference>
<organism evidence="3 4">
    <name type="scientific">Ktedonobacter racemifer DSM 44963</name>
    <dbReference type="NCBI Taxonomy" id="485913"/>
    <lineage>
        <taxon>Bacteria</taxon>
        <taxon>Bacillati</taxon>
        <taxon>Chloroflexota</taxon>
        <taxon>Ktedonobacteria</taxon>
        <taxon>Ktedonobacterales</taxon>
        <taxon>Ktedonobacteraceae</taxon>
        <taxon>Ktedonobacter</taxon>
    </lineage>
</organism>
<gene>
    <name evidence="3" type="ORF">Krac_8306</name>
</gene>
<keyword evidence="4" id="KW-1185">Reference proteome</keyword>
<dbReference type="InterPro" id="IPR036388">
    <property type="entry name" value="WH-like_DNA-bd_sf"/>
</dbReference>
<dbReference type="Gene3D" id="1.10.10.10">
    <property type="entry name" value="Winged helix-like DNA-binding domain superfamily/Winged helix DNA-binding domain"/>
    <property type="match status" value="1"/>
</dbReference>
<evidence type="ECO:0000256" key="1">
    <source>
        <dbReference type="ARBA" id="ARBA00023125"/>
    </source>
</evidence>
<dbReference type="InterPro" id="IPR001867">
    <property type="entry name" value="OmpR/PhoB-type_DNA-bd"/>
</dbReference>
<reference evidence="3 4" key="1">
    <citation type="journal article" date="2011" name="Stand. Genomic Sci.">
        <title>Non-contiguous finished genome sequence and contextual data of the filamentous soil bacterium Ktedonobacter racemifer type strain (SOSP1-21).</title>
        <authorList>
            <person name="Chang Y.J."/>
            <person name="Land M."/>
            <person name="Hauser L."/>
            <person name="Chertkov O."/>
            <person name="Del Rio T.G."/>
            <person name="Nolan M."/>
            <person name="Copeland A."/>
            <person name="Tice H."/>
            <person name="Cheng J.F."/>
            <person name="Lucas S."/>
            <person name="Han C."/>
            <person name="Goodwin L."/>
            <person name="Pitluck S."/>
            <person name="Ivanova N."/>
            <person name="Ovchinikova G."/>
            <person name="Pati A."/>
            <person name="Chen A."/>
            <person name="Palaniappan K."/>
            <person name="Mavromatis K."/>
            <person name="Liolios K."/>
            <person name="Brettin T."/>
            <person name="Fiebig A."/>
            <person name="Rohde M."/>
            <person name="Abt B."/>
            <person name="Goker M."/>
            <person name="Detter J.C."/>
            <person name="Woyke T."/>
            <person name="Bristow J."/>
            <person name="Eisen J.A."/>
            <person name="Markowitz V."/>
            <person name="Hugenholtz P."/>
            <person name="Kyrpides N.C."/>
            <person name="Klenk H.P."/>
            <person name="Lapidus A."/>
        </authorList>
    </citation>
    <scope>NUCLEOTIDE SEQUENCE [LARGE SCALE GENOMIC DNA]</scope>
    <source>
        <strain evidence="4">DSM 44963</strain>
    </source>
</reference>
<dbReference type="STRING" id="485913.Krac_8306"/>
<dbReference type="AlphaFoldDB" id="D6TMI8"/>
<evidence type="ECO:0000313" key="3">
    <source>
        <dbReference type="EMBL" id="EFH86988.1"/>
    </source>
</evidence>
<dbReference type="InterPro" id="IPR016032">
    <property type="entry name" value="Sig_transdc_resp-reg_C-effctor"/>
</dbReference>
<comment type="caution">
    <text evidence="3">The sequence shown here is derived from an EMBL/GenBank/DDBJ whole genome shotgun (WGS) entry which is preliminary data.</text>
</comment>
<dbReference type="EMBL" id="ADVG01000002">
    <property type="protein sequence ID" value="EFH86988.1"/>
    <property type="molecule type" value="Genomic_DNA"/>
</dbReference>
<sequence>MLMSDVHSWRTLFNPFSPGDMPGTGRVSGRSTDIRNLIANQQSAIILSGSPRVGKTAFVRYLKGVSSVGWSWRDEVSLHDLREQFALGQLYFTQIDLTTLENAQSAQELLTAFVAECKRSLDTPYDGEKLPSLSHDIKGLRSLLRYYAREFPEARYFVMLDAVERLARLDMTIPELEGSLAQTPQERGIALLNHCGAIRVLVDLIDEFANFGVIFSIQSLARPRPTDQFIHVSADLARFTTTVLQCLTHTDALAFLGQCPEDFGEEWAETFYQLGGQEIFTPDEQQWLYEQAGSHPYMLLQYCYHTFHFKQLYATQSQQWLELPIEGRQQLGEQVNSAVTTFLTLHWKRLLEAIEKGNSETKAHFFEFVRVFEAHNADEEIAPELWNNLGAELRYILSNEGLIRYEPFQPVYYPGAVLREYLLEKARMQTPPSSRGFWLTIVRPSKTPERLSLSELEYHLIKTLRQHPVRCSEEELMHGAWGKLIERATFTQRMHHLRKKLKDHSDNVELISNHYGGLYSLNHADWLHLE</sequence>
<dbReference type="SUPFAM" id="SSF52540">
    <property type="entry name" value="P-loop containing nucleoside triphosphate hydrolases"/>
    <property type="match status" value="1"/>
</dbReference>
<dbReference type="GO" id="GO:0003677">
    <property type="term" value="F:DNA binding"/>
    <property type="evidence" value="ECO:0007669"/>
    <property type="project" value="UniProtKB-KW"/>
</dbReference>